<dbReference type="GO" id="GO:0008836">
    <property type="term" value="F:diaminopimelate decarboxylase activity"/>
    <property type="evidence" value="ECO:0007669"/>
    <property type="project" value="InterPro"/>
</dbReference>
<sequence>MPVSPAFQARLDDALPRAVERFGTPFHLYDEQGIDDTCAAFDRAFRSVGYTEYFAVKALPNPAILRILARHGFGFDVSSGPELTLALRAGARGRQICFNSNNTSRAELTAALRADALITVDDATVLEKIAELGAVPDTLAFRVNPGDDAHRDSRRHADTFLGDPADAKFGVPADRLTDVVARAVTLGVRTVGLHMMLASNSLTAAPVLLTLELLLEQVVALHRGTGVAVRTLNLGGGIGIPYRPGEPAADIDGLGRALAERLDRWQREYGLPAPRLCFESGRFITGPHGVLATRVVNRMSKWREYAGVDASMTALMRPALYRDAYHHITAPFVPAVGPTESVDVTGPLCENNDRFGRDRPLPALREGDLLLIHDTGAHGHSMGFTYNGRLRPQELLLRRDGSIEMIRRAEDEHDHFATLEFPPAVAPAPTLVAVSGVASPC</sequence>
<dbReference type="Gene3D" id="3.20.20.10">
    <property type="entry name" value="Alanine racemase"/>
    <property type="match status" value="1"/>
</dbReference>
<proteinExistence type="inferred from homology"/>
<keyword evidence="11" id="KW-1185">Reference proteome</keyword>
<dbReference type="InterPro" id="IPR022653">
    <property type="entry name" value="De-COase2_pyr-phos_BS"/>
</dbReference>
<dbReference type="RefSeq" id="WP_007458947.1">
    <property type="nucleotide sequence ID" value="NZ_HF570108.1"/>
</dbReference>
<dbReference type="PANTHER" id="PTHR43727:SF2">
    <property type="entry name" value="GROUP IV DECARBOXYLASE"/>
    <property type="match status" value="1"/>
</dbReference>
<dbReference type="Gene3D" id="2.40.37.10">
    <property type="entry name" value="Lyase, Ornithine Decarboxylase, Chain A, domain 1"/>
    <property type="match status" value="1"/>
</dbReference>
<name>I0L273_9ACTN</name>
<evidence type="ECO:0000256" key="4">
    <source>
        <dbReference type="ARBA" id="ARBA00023154"/>
    </source>
</evidence>
<evidence type="ECO:0000259" key="8">
    <source>
        <dbReference type="Pfam" id="PF00278"/>
    </source>
</evidence>
<comment type="caution">
    <text evidence="10">The sequence shown here is derived from an EMBL/GenBank/DDBJ whole genome shotgun (WGS) entry which is preliminary data.</text>
</comment>
<accession>I0L273</accession>
<dbReference type="PROSITE" id="PS00878">
    <property type="entry name" value="ODR_DC_2_1"/>
    <property type="match status" value="1"/>
</dbReference>
<keyword evidence="2" id="KW-0210">Decarboxylase</keyword>
<dbReference type="FunFam" id="3.20.20.10:FF:000003">
    <property type="entry name" value="Diaminopimelate decarboxylase"/>
    <property type="match status" value="1"/>
</dbReference>
<dbReference type="Pfam" id="PF00278">
    <property type="entry name" value="Orn_DAP_Arg_deC"/>
    <property type="match status" value="1"/>
</dbReference>
<protein>
    <submittedName>
        <fullName evidence="10">Tabtoxin biosynthesis lysA-like, diaminopimelate decarboxylase homolog</fullName>
    </submittedName>
</protein>
<keyword evidence="4" id="KW-0028">Amino-acid biosynthesis</keyword>
<dbReference type="InterPro" id="IPR002986">
    <property type="entry name" value="DAP_deCOOHase_LysA"/>
</dbReference>
<evidence type="ECO:0000256" key="5">
    <source>
        <dbReference type="ARBA" id="ARBA00023239"/>
    </source>
</evidence>
<dbReference type="SUPFAM" id="SSF51419">
    <property type="entry name" value="PLP-binding barrel"/>
    <property type="match status" value="1"/>
</dbReference>
<feature type="active site" description="Proton donor" evidence="6">
    <location>
        <position position="349"/>
    </location>
</feature>
<dbReference type="SUPFAM" id="SSF50621">
    <property type="entry name" value="Alanine racemase C-terminal domain-like"/>
    <property type="match status" value="1"/>
</dbReference>
<dbReference type="InterPro" id="IPR022643">
    <property type="entry name" value="De-COase2_C"/>
</dbReference>
<dbReference type="PRINTS" id="PR01181">
    <property type="entry name" value="DAPDCRBXLASE"/>
</dbReference>
<dbReference type="PANTHER" id="PTHR43727">
    <property type="entry name" value="DIAMINOPIMELATE DECARBOXYLASE"/>
    <property type="match status" value="1"/>
</dbReference>
<dbReference type="OrthoDB" id="9802241at2"/>
<evidence type="ECO:0000313" key="11">
    <source>
        <dbReference type="Proteomes" id="UP000003448"/>
    </source>
</evidence>
<feature type="modified residue" description="N6-(pyridoxal phosphate)lysine" evidence="6">
    <location>
        <position position="57"/>
    </location>
</feature>
<keyword evidence="5" id="KW-0456">Lyase</keyword>
<dbReference type="InterPro" id="IPR009006">
    <property type="entry name" value="Ala_racemase/Decarboxylase_C"/>
</dbReference>
<gene>
    <name evidence="10" type="primary">tabA</name>
    <name evidence="10" type="ORF">MILUP08_42851</name>
</gene>
<dbReference type="PRINTS" id="PR01179">
    <property type="entry name" value="ODADCRBXLASE"/>
</dbReference>
<organism evidence="10 11">
    <name type="scientific">Micromonospora lupini str. Lupac 08</name>
    <dbReference type="NCBI Taxonomy" id="1150864"/>
    <lineage>
        <taxon>Bacteria</taxon>
        <taxon>Bacillati</taxon>
        <taxon>Actinomycetota</taxon>
        <taxon>Actinomycetes</taxon>
        <taxon>Micromonosporales</taxon>
        <taxon>Micromonosporaceae</taxon>
        <taxon>Micromonospora</taxon>
    </lineage>
</organism>
<dbReference type="InterPro" id="IPR022644">
    <property type="entry name" value="De-COase2_N"/>
</dbReference>
<evidence type="ECO:0000256" key="3">
    <source>
        <dbReference type="ARBA" id="ARBA00022898"/>
    </source>
</evidence>
<dbReference type="EMBL" id="CAIE01000022">
    <property type="protein sequence ID" value="CCH17920.1"/>
    <property type="molecule type" value="Genomic_DNA"/>
</dbReference>
<evidence type="ECO:0000256" key="2">
    <source>
        <dbReference type="ARBA" id="ARBA00022793"/>
    </source>
</evidence>
<dbReference type="STRING" id="1150864.MILUP08_42851"/>
<evidence type="ECO:0000256" key="6">
    <source>
        <dbReference type="PIRSR" id="PIRSR600183-50"/>
    </source>
</evidence>
<dbReference type="InterPro" id="IPR000183">
    <property type="entry name" value="Orn/DAP/Arg_de-COase"/>
</dbReference>
<evidence type="ECO:0000256" key="7">
    <source>
        <dbReference type="RuleBase" id="RU003737"/>
    </source>
</evidence>
<evidence type="ECO:0000259" key="9">
    <source>
        <dbReference type="Pfam" id="PF02784"/>
    </source>
</evidence>
<feature type="domain" description="Orn/DAP/Arg decarboxylase 2 N-terminal" evidence="9">
    <location>
        <begin position="34"/>
        <end position="285"/>
    </location>
</feature>
<evidence type="ECO:0000313" key="10">
    <source>
        <dbReference type="EMBL" id="CCH17920.1"/>
    </source>
</evidence>
<dbReference type="Pfam" id="PF02784">
    <property type="entry name" value="Orn_Arg_deC_N"/>
    <property type="match status" value="1"/>
</dbReference>
<comment type="similarity">
    <text evidence="7">Belongs to the Orn/Lys/Arg decarboxylase class-II family.</text>
</comment>
<reference evidence="11" key="1">
    <citation type="journal article" date="2012" name="J. Bacteriol.">
        <title>Genome Sequence of Micromonospora lupini Lupac 08, Isolated from Root Nodules of Lupinus angustifolius.</title>
        <authorList>
            <person name="Alonso-Vega P."/>
            <person name="Normand P."/>
            <person name="Bacigalupe R."/>
            <person name="Pujic P."/>
            <person name="Lajus A."/>
            <person name="Vallenet D."/>
            <person name="Carro L."/>
            <person name="Coll P."/>
            <person name="Trujillo M.E."/>
        </authorList>
    </citation>
    <scope>NUCLEOTIDE SEQUENCE [LARGE SCALE GENOMIC DNA]</scope>
    <source>
        <strain evidence="11">Lupac 08</strain>
    </source>
</reference>
<dbReference type="CDD" id="cd06828">
    <property type="entry name" value="PLPDE_III_DapDC"/>
    <property type="match status" value="1"/>
</dbReference>
<dbReference type="GO" id="GO:0009089">
    <property type="term" value="P:lysine biosynthetic process via diaminopimelate"/>
    <property type="evidence" value="ECO:0007669"/>
    <property type="project" value="InterPro"/>
</dbReference>
<comment type="cofactor">
    <cofactor evidence="1 6">
        <name>pyridoxal 5'-phosphate</name>
        <dbReference type="ChEBI" id="CHEBI:597326"/>
    </cofactor>
</comment>
<dbReference type="AlphaFoldDB" id="I0L273"/>
<keyword evidence="4" id="KW-0457">Lysine biosynthesis</keyword>
<evidence type="ECO:0000256" key="1">
    <source>
        <dbReference type="ARBA" id="ARBA00001933"/>
    </source>
</evidence>
<feature type="domain" description="Orn/DAP/Arg decarboxylase 2 C-terminal" evidence="8">
    <location>
        <begin position="287"/>
        <end position="376"/>
    </location>
</feature>
<dbReference type="eggNOG" id="COG0019">
    <property type="taxonomic scope" value="Bacteria"/>
</dbReference>
<dbReference type="Proteomes" id="UP000003448">
    <property type="component" value="Unassembled WGS sequence"/>
</dbReference>
<keyword evidence="3 6" id="KW-0663">Pyridoxal phosphate</keyword>
<dbReference type="InterPro" id="IPR029066">
    <property type="entry name" value="PLP-binding_barrel"/>
</dbReference>